<reference evidence="3 4" key="1">
    <citation type="submission" date="2019-11" db="EMBL/GenBank/DDBJ databases">
        <authorList>
            <person name="Khan S.A."/>
            <person name="Jeon C.O."/>
            <person name="Chun B.H."/>
        </authorList>
    </citation>
    <scope>NUCLEOTIDE SEQUENCE [LARGE SCALE GENOMIC DNA]</scope>
    <source>
        <strain evidence="3 4">IMCC 1097</strain>
    </source>
</reference>
<dbReference type="Pfam" id="PF00072">
    <property type="entry name" value="Response_reg"/>
    <property type="match status" value="1"/>
</dbReference>
<dbReference type="PANTHER" id="PTHR44520">
    <property type="entry name" value="RESPONSE REGULATOR RCP1-RELATED"/>
    <property type="match status" value="1"/>
</dbReference>
<dbReference type="CDD" id="cd17557">
    <property type="entry name" value="REC_Rcp-like"/>
    <property type="match status" value="1"/>
</dbReference>
<dbReference type="InterPro" id="IPR052893">
    <property type="entry name" value="TCS_response_regulator"/>
</dbReference>
<dbReference type="GO" id="GO:0000160">
    <property type="term" value="P:phosphorelay signal transduction system"/>
    <property type="evidence" value="ECO:0007669"/>
    <property type="project" value="InterPro"/>
</dbReference>
<dbReference type="Gene3D" id="3.40.50.2300">
    <property type="match status" value="1"/>
</dbReference>
<dbReference type="InterPro" id="IPR001789">
    <property type="entry name" value="Sig_transdc_resp-reg_receiver"/>
</dbReference>
<evidence type="ECO:0000259" key="2">
    <source>
        <dbReference type="PROSITE" id="PS50110"/>
    </source>
</evidence>
<dbReference type="InterPro" id="IPR011006">
    <property type="entry name" value="CheY-like_superfamily"/>
</dbReference>
<accession>A0A5Q2QDL3</accession>
<feature type="domain" description="Response regulatory" evidence="2">
    <location>
        <begin position="8"/>
        <end position="133"/>
    </location>
</feature>
<dbReference type="AlphaFoldDB" id="A0A5Q2QDL3"/>
<proteinExistence type="predicted"/>
<dbReference type="SMART" id="SM00448">
    <property type="entry name" value="REC"/>
    <property type="match status" value="1"/>
</dbReference>
<name>A0A5Q2QDL3_9GAMM</name>
<evidence type="ECO:0000313" key="3">
    <source>
        <dbReference type="EMBL" id="QGG79105.1"/>
    </source>
</evidence>
<gene>
    <name evidence="3" type="ORF">GH975_00450</name>
</gene>
<keyword evidence="4" id="KW-1185">Reference proteome</keyword>
<dbReference type="OrthoDB" id="9793549at2"/>
<dbReference type="PROSITE" id="PS50110">
    <property type="entry name" value="RESPONSE_REGULATORY"/>
    <property type="match status" value="1"/>
</dbReference>
<dbReference type="RefSeq" id="WP_153712609.1">
    <property type="nucleotide sequence ID" value="NZ_CP045871.1"/>
</dbReference>
<dbReference type="Proteomes" id="UP000388235">
    <property type="component" value="Chromosome"/>
</dbReference>
<dbReference type="EMBL" id="CP045871">
    <property type="protein sequence ID" value="QGG79105.1"/>
    <property type="molecule type" value="Genomic_DNA"/>
</dbReference>
<feature type="modified residue" description="4-aspartylphosphate" evidence="1">
    <location>
        <position position="66"/>
    </location>
</feature>
<protein>
    <submittedName>
        <fullName evidence="3">Response regulator</fullName>
    </submittedName>
</protein>
<sequence>MTGNPEGTLLIIEDSDDDYLFTKRAFKKAKLANPLNRCSGGDEALDYLFRRNGFEDAERPSIILLDLNMPGTNGHQVLAQIKADDQLCRIPVIVLTTSDDPRDIERCYKAGANSYVQKPVDLDGFVTAMSRLKDYWFEIALLPDTTDS</sequence>
<dbReference type="SUPFAM" id="SSF52172">
    <property type="entry name" value="CheY-like"/>
    <property type="match status" value="1"/>
</dbReference>
<organism evidence="3 4">
    <name type="scientific">Litorivicinus lipolyticus</name>
    <dbReference type="NCBI Taxonomy" id="418701"/>
    <lineage>
        <taxon>Bacteria</taxon>
        <taxon>Pseudomonadati</taxon>
        <taxon>Pseudomonadota</taxon>
        <taxon>Gammaproteobacteria</taxon>
        <taxon>Oceanospirillales</taxon>
        <taxon>Litorivicinaceae</taxon>
        <taxon>Litorivicinus</taxon>
    </lineage>
</organism>
<evidence type="ECO:0000256" key="1">
    <source>
        <dbReference type="PROSITE-ProRule" id="PRU00169"/>
    </source>
</evidence>
<keyword evidence="1" id="KW-0597">Phosphoprotein</keyword>
<dbReference type="KEGG" id="llp:GH975_00450"/>
<evidence type="ECO:0000313" key="4">
    <source>
        <dbReference type="Proteomes" id="UP000388235"/>
    </source>
</evidence>